<evidence type="ECO:0000313" key="2">
    <source>
        <dbReference type="Proteomes" id="UP000538666"/>
    </source>
</evidence>
<sequence>MCTYATDRSPDDFDKRVNARPDLALPQILLASDNVRLGESLRRTLHEDGFLVELASSYEALEGIWQQLRHPVVLLDVSHLQSVDAAVGIAMSIKRHDSTQFVGYVADPILRTSGLAGDAIFPRNLQLLPDAIRAHFAAQIE</sequence>
<organism evidence="1 2">
    <name type="scientific">Silvibacterium bohemicum</name>
    <dbReference type="NCBI Taxonomy" id="1577686"/>
    <lineage>
        <taxon>Bacteria</taxon>
        <taxon>Pseudomonadati</taxon>
        <taxon>Acidobacteriota</taxon>
        <taxon>Terriglobia</taxon>
        <taxon>Terriglobales</taxon>
        <taxon>Acidobacteriaceae</taxon>
        <taxon>Silvibacterium</taxon>
    </lineage>
</organism>
<name>A0A841K0A1_9BACT</name>
<proteinExistence type="predicted"/>
<keyword evidence="2" id="KW-1185">Reference proteome</keyword>
<dbReference type="Proteomes" id="UP000538666">
    <property type="component" value="Unassembled WGS sequence"/>
</dbReference>
<reference evidence="1 2" key="1">
    <citation type="submission" date="2020-08" db="EMBL/GenBank/DDBJ databases">
        <title>Genomic Encyclopedia of Type Strains, Phase IV (KMG-IV): sequencing the most valuable type-strain genomes for metagenomic binning, comparative biology and taxonomic classification.</title>
        <authorList>
            <person name="Goeker M."/>
        </authorList>
    </citation>
    <scope>NUCLEOTIDE SEQUENCE [LARGE SCALE GENOMIC DNA]</scope>
    <source>
        <strain evidence="1 2">DSM 103733</strain>
    </source>
</reference>
<dbReference type="OrthoDB" id="123152at2"/>
<dbReference type="EMBL" id="JACHEK010000012">
    <property type="protein sequence ID" value="MBB6146986.1"/>
    <property type="molecule type" value="Genomic_DNA"/>
</dbReference>
<comment type="caution">
    <text evidence="1">The sequence shown here is derived from an EMBL/GenBank/DDBJ whole genome shotgun (WGS) entry which is preliminary data.</text>
</comment>
<dbReference type="SUPFAM" id="SSF52172">
    <property type="entry name" value="CheY-like"/>
    <property type="match status" value="1"/>
</dbReference>
<evidence type="ECO:0000313" key="1">
    <source>
        <dbReference type="EMBL" id="MBB6146986.1"/>
    </source>
</evidence>
<protein>
    <submittedName>
        <fullName evidence="1">PleD family two-component response regulator</fullName>
    </submittedName>
</protein>
<dbReference type="InterPro" id="IPR011006">
    <property type="entry name" value="CheY-like_superfamily"/>
</dbReference>
<gene>
    <name evidence="1" type="ORF">HNQ77_004971</name>
</gene>
<dbReference type="AlphaFoldDB" id="A0A841K0A1"/>
<accession>A0A841K0A1</accession>